<keyword evidence="3" id="KW-0805">Transcription regulation</keyword>
<dbReference type="Pfam" id="PF22381">
    <property type="entry name" value="Staph_reg_Sar_Rot"/>
    <property type="match status" value="1"/>
</dbReference>
<evidence type="ECO:0000256" key="4">
    <source>
        <dbReference type="ARBA" id="ARBA00023026"/>
    </source>
</evidence>
<dbReference type="InterPro" id="IPR000835">
    <property type="entry name" value="HTH_MarR-typ"/>
</dbReference>
<dbReference type="GO" id="GO:0003700">
    <property type="term" value="F:DNA-binding transcription factor activity"/>
    <property type="evidence" value="ECO:0007669"/>
    <property type="project" value="InterPro"/>
</dbReference>
<protein>
    <recommendedName>
        <fullName evidence="7">HTH-type transcriptional regulator MgrA</fullName>
    </recommendedName>
</protein>
<dbReference type="PROSITE" id="PS50995">
    <property type="entry name" value="HTH_MARR_2"/>
    <property type="match status" value="1"/>
</dbReference>
<evidence type="ECO:0000256" key="5">
    <source>
        <dbReference type="ARBA" id="ARBA00023125"/>
    </source>
</evidence>
<dbReference type="InterPro" id="IPR023187">
    <property type="entry name" value="Tscrpt_reg_MarR-type_CS"/>
</dbReference>
<dbReference type="SMART" id="SM00347">
    <property type="entry name" value="HTH_MARR"/>
    <property type="match status" value="1"/>
</dbReference>
<accession>A0A645D998</accession>
<name>A0A645D998_9ZZZZ</name>
<proteinExistence type="predicted"/>
<organism evidence="9">
    <name type="scientific">bioreactor metagenome</name>
    <dbReference type="NCBI Taxonomy" id="1076179"/>
    <lineage>
        <taxon>unclassified sequences</taxon>
        <taxon>metagenomes</taxon>
        <taxon>ecological metagenomes</taxon>
    </lineage>
</organism>
<gene>
    <name evidence="9" type="ORF">SDC9_132830</name>
</gene>
<comment type="caution">
    <text evidence="9">The sequence shown here is derived from an EMBL/GenBank/DDBJ whole genome shotgun (WGS) entry which is preliminary data.</text>
</comment>
<evidence type="ECO:0000256" key="2">
    <source>
        <dbReference type="ARBA" id="ARBA00022490"/>
    </source>
</evidence>
<dbReference type="PANTHER" id="PTHR33164">
    <property type="entry name" value="TRANSCRIPTIONAL REGULATOR, MARR FAMILY"/>
    <property type="match status" value="1"/>
</dbReference>
<evidence type="ECO:0000256" key="3">
    <source>
        <dbReference type="ARBA" id="ARBA00023015"/>
    </source>
</evidence>
<evidence type="ECO:0000256" key="1">
    <source>
        <dbReference type="ARBA" id="ARBA00004496"/>
    </source>
</evidence>
<keyword evidence="5" id="KW-0238">DNA-binding</keyword>
<evidence type="ECO:0000259" key="8">
    <source>
        <dbReference type="PROSITE" id="PS50995"/>
    </source>
</evidence>
<dbReference type="SUPFAM" id="SSF46785">
    <property type="entry name" value="Winged helix' DNA-binding domain"/>
    <property type="match status" value="1"/>
</dbReference>
<dbReference type="InterPro" id="IPR039422">
    <property type="entry name" value="MarR/SlyA-like"/>
</dbReference>
<dbReference type="InterPro" id="IPR036390">
    <property type="entry name" value="WH_DNA-bd_sf"/>
</dbReference>
<dbReference type="GO" id="GO:0003677">
    <property type="term" value="F:DNA binding"/>
    <property type="evidence" value="ECO:0007669"/>
    <property type="project" value="UniProtKB-KW"/>
</dbReference>
<evidence type="ECO:0000256" key="7">
    <source>
        <dbReference type="ARBA" id="ARBA00040307"/>
    </source>
</evidence>
<dbReference type="Gene3D" id="1.10.10.10">
    <property type="entry name" value="Winged helix-like DNA-binding domain superfamily/Winged helix DNA-binding domain"/>
    <property type="match status" value="1"/>
</dbReference>
<dbReference type="PROSITE" id="PS01117">
    <property type="entry name" value="HTH_MARR_1"/>
    <property type="match status" value="1"/>
</dbReference>
<keyword evidence="4" id="KW-0843">Virulence</keyword>
<evidence type="ECO:0000256" key="6">
    <source>
        <dbReference type="ARBA" id="ARBA00023163"/>
    </source>
</evidence>
<dbReference type="EMBL" id="VSSQ01033964">
    <property type="protein sequence ID" value="MPM85749.1"/>
    <property type="molecule type" value="Genomic_DNA"/>
</dbReference>
<dbReference type="AlphaFoldDB" id="A0A645D998"/>
<dbReference type="InterPro" id="IPR055166">
    <property type="entry name" value="Transc_reg_Sar_Rot_HTH"/>
</dbReference>
<sequence length="156" mass="17751">MIWEGVGSRMEESIFDRPLEDQLCFEVYRAANGFGKMYNRALKDFHLTFPQYLVLLALWDEDNILIKHIGDRLGMGIGTLNPILNRLEKQGWLTKEPSLLDKRATIVSLSEKGVTSKKAIHLAILAEVNDCDLEGVDGLFLMKQLKLLNNAMERTD</sequence>
<keyword evidence="6" id="KW-0804">Transcription</keyword>
<keyword evidence="2" id="KW-0963">Cytoplasm</keyword>
<evidence type="ECO:0000313" key="9">
    <source>
        <dbReference type="EMBL" id="MPM85749.1"/>
    </source>
</evidence>
<dbReference type="PANTHER" id="PTHR33164:SF5">
    <property type="entry name" value="ORGANIC HYDROPEROXIDE RESISTANCE TRANSCRIPTIONAL REGULATOR"/>
    <property type="match status" value="1"/>
</dbReference>
<comment type="subcellular location">
    <subcellularLocation>
        <location evidence="1">Cytoplasm</location>
    </subcellularLocation>
</comment>
<feature type="domain" description="HTH marR-type" evidence="8">
    <location>
        <begin position="20"/>
        <end position="156"/>
    </location>
</feature>
<dbReference type="GO" id="GO:0006950">
    <property type="term" value="P:response to stress"/>
    <property type="evidence" value="ECO:0007669"/>
    <property type="project" value="TreeGrafter"/>
</dbReference>
<dbReference type="InterPro" id="IPR036388">
    <property type="entry name" value="WH-like_DNA-bd_sf"/>
</dbReference>
<dbReference type="GO" id="GO:0005737">
    <property type="term" value="C:cytoplasm"/>
    <property type="evidence" value="ECO:0007669"/>
    <property type="project" value="UniProtKB-SubCell"/>
</dbReference>
<reference evidence="9" key="1">
    <citation type="submission" date="2019-08" db="EMBL/GenBank/DDBJ databases">
        <authorList>
            <person name="Kucharzyk K."/>
            <person name="Murdoch R.W."/>
            <person name="Higgins S."/>
            <person name="Loffler F."/>
        </authorList>
    </citation>
    <scope>NUCLEOTIDE SEQUENCE</scope>
</reference>